<evidence type="ECO:0000256" key="5">
    <source>
        <dbReference type="RuleBase" id="RU361279"/>
    </source>
</evidence>
<gene>
    <name evidence="6" type="ORF">FQB35_03335</name>
</gene>
<evidence type="ECO:0000256" key="1">
    <source>
        <dbReference type="ARBA" id="ARBA00010638"/>
    </source>
</evidence>
<dbReference type="OrthoDB" id="9801938at2"/>
<keyword evidence="6" id="KW-0436">Ligase</keyword>
<dbReference type="InterPro" id="IPR024185">
    <property type="entry name" value="FTHF_cligase-like_sf"/>
</dbReference>
<accession>A0A5C0SAA2</accession>
<dbReference type="EC" id="6.3.3.2" evidence="5"/>
<comment type="similarity">
    <text evidence="1 5">Belongs to the 5-formyltetrahydrofolate cyclo-ligase family.</text>
</comment>
<organism evidence="6 7">
    <name type="scientific">Crassaminicella thermophila</name>
    <dbReference type="NCBI Taxonomy" id="2599308"/>
    <lineage>
        <taxon>Bacteria</taxon>
        <taxon>Bacillati</taxon>
        <taxon>Bacillota</taxon>
        <taxon>Clostridia</taxon>
        <taxon>Eubacteriales</taxon>
        <taxon>Clostridiaceae</taxon>
        <taxon>Crassaminicella</taxon>
    </lineage>
</organism>
<comment type="catalytic activity">
    <reaction evidence="5">
        <text>(6S)-5-formyl-5,6,7,8-tetrahydrofolate + ATP = (6R)-5,10-methenyltetrahydrofolate + ADP + phosphate</text>
        <dbReference type="Rhea" id="RHEA:10488"/>
        <dbReference type="ChEBI" id="CHEBI:30616"/>
        <dbReference type="ChEBI" id="CHEBI:43474"/>
        <dbReference type="ChEBI" id="CHEBI:57455"/>
        <dbReference type="ChEBI" id="CHEBI:57457"/>
        <dbReference type="ChEBI" id="CHEBI:456216"/>
        <dbReference type="EC" id="6.3.3.2"/>
    </reaction>
</comment>
<keyword evidence="5" id="KW-0460">Magnesium</keyword>
<name>A0A5C0SAA2_CRATE</name>
<proteinExistence type="inferred from homology"/>
<dbReference type="AlphaFoldDB" id="A0A5C0SAA2"/>
<dbReference type="RefSeq" id="WP_148808640.1">
    <property type="nucleotide sequence ID" value="NZ_CP042243.1"/>
</dbReference>
<comment type="cofactor">
    <cofactor evidence="5">
        <name>Mg(2+)</name>
        <dbReference type="ChEBI" id="CHEBI:18420"/>
    </cofactor>
</comment>
<dbReference type="GO" id="GO:0046872">
    <property type="term" value="F:metal ion binding"/>
    <property type="evidence" value="ECO:0007669"/>
    <property type="project" value="UniProtKB-KW"/>
</dbReference>
<dbReference type="KEGG" id="crs:FQB35_03335"/>
<evidence type="ECO:0000313" key="6">
    <source>
        <dbReference type="EMBL" id="QEK11485.1"/>
    </source>
</evidence>
<feature type="binding site" evidence="4">
    <location>
        <position position="48"/>
    </location>
    <ligand>
        <name>substrate</name>
    </ligand>
</feature>
<keyword evidence="7" id="KW-1185">Reference proteome</keyword>
<dbReference type="InterPro" id="IPR037171">
    <property type="entry name" value="NagB/RpiA_transferase-like"/>
</dbReference>
<dbReference type="GO" id="GO:0009396">
    <property type="term" value="P:folic acid-containing compound biosynthetic process"/>
    <property type="evidence" value="ECO:0007669"/>
    <property type="project" value="TreeGrafter"/>
</dbReference>
<protein>
    <recommendedName>
        <fullName evidence="5">5-formyltetrahydrofolate cyclo-ligase</fullName>
        <ecNumber evidence="5">6.3.3.2</ecNumber>
    </recommendedName>
</protein>
<reference evidence="6 7" key="1">
    <citation type="submission" date="2019-07" db="EMBL/GenBank/DDBJ databases">
        <title>Complete genome of Crassaminicella thermophila SY095.</title>
        <authorList>
            <person name="Li X."/>
        </authorList>
    </citation>
    <scope>NUCLEOTIDE SEQUENCE [LARGE SCALE GENOMIC DNA]</scope>
    <source>
        <strain evidence="6 7">SY095</strain>
    </source>
</reference>
<dbReference type="EMBL" id="CP042243">
    <property type="protein sequence ID" value="QEK11485.1"/>
    <property type="molecule type" value="Genomic_DNA"/>
</dbReference>
<feature type="binding site" evidence="4">
    <location>
        <begin position="133"/>
        <end position="141"/>
    </location>
    <ligand>
        <name>ATP</name>
        <dbReference type="ChEBI" id="CHEBI:30616"/>
    </ligand>
</feature>
<dbReference type="PANTHER" id="PTHR23407:SF1">
    <property type="entry name" value="5-FORMYLTETRAHYDROFOLATE CYCLO-LIGASE"/>
    <property type="match status" value="1"/>
</dbReference>
<keyword evidence="5" id="KW-0479">Metal-binding</keyword>
<dbReference type="PIRSF" id="PIRSF006806">
    <property type="entry name" value="FTHF_cligase"/>
    <property type="match status" value="1"/>
</dbReference>
<dbReference type="NCBIfam" id="TIGR02727">
    <property type="entry name" value="MTHFS_bact"/>
    <property type="match status" value="1"/>
</dbReference>
<evidence type="ECO:0000256" key="4">
    <source>
        <dbReference type="PIRSR" id="PIRSR006806-1"/>
    </source>
</evidence>
<dbReference type="GO" id="GO:0030272">
    <property type="term" value="F:5-formyltetrahydrofolate cyclo-ligase activity"/>
    <property type="evidence" value="ECO:0007669"/>
    <property type="project" value="UniProtKB-EC"/>
</dbReference>
<dbReference type="SUPFAM" id="SSF100950">
    <property type="entry name" value="NagB/RpiA/CoA transferase-like"/>
    <property type="match status" value="1"/>
</dbReference>
<dbReference type="Proteomes" id="UP000324646">
    <property type="component" value="Chromosome"/>
</dbReference>
<evidence type="ECO:0000313" key="7">
    <source>
        <dbReference type="Proteomes" id="UP000324646"/>
    </source>
</evidence>
<dbReference type="Gene3D" id="3.40.50.10420">
    <property type="entry name" value="NagB/RpiA/CoA transferase-like"/>
    <property type="match status" value="1"/>
</dbReference>
<keyword evidence="2 4" id="KW-0547">Nucleotide-binding</keyword>
<evidence type="ECO:0000256" key="2">
    <source>
        <dbReference type="ARBA" id="ARBA00022741"/>
    </source>
</evidence>
<dbReference type="Pfam" id="PF01812">
    <property type="entry name" value="5-FTHF_cyc-lig"/>
    <property type="match status" value="1"/>
</dbReference>
<feature type="binding site" evidence="4">
    <location>
        <position position="53"/>
    </location>
    <ligand>
        <name>substrate</name>
    </ligand>
</feature>
<evidence type="ECO:0000256" key="3">
    <source>
        <dbReference type="ARBA" id="ARBA00022840"/>
    </source>
</evidence>
<dbReference type="PANTHER" id="PTHR23407">
    <property type="entry name" value="ATPASE INHIBITOR/5-FORMYLTETRAHYDROFOLATE CYCLO-LIGASE"/>
    <property type="match status" value="1"/>
</dbReference>
<feature type="binding site" evidence="4">
    <location>
        <begin position="2"/>
        <end position="6"/>
    </location>
    <ligand>
        <name>ATP</name>
        <dbReference type="ChEBI" id="CHEBI:30616"/>
    </ligand>
</feature>
<dbReference type="GO" id="GO:0035999">
    <property type="term" value="P:tetrahydrofolate interconversion"/>
    <property type="evidence" value="ECO:0007669"/>
    <property type="project" value="TreeGrafter"/>
</dbReference>
<dbReference type="GO" id="GO:0005524">
    <property type="term" value="F:ATP binding"/>
    <property type="evidence" value="ECO:0007669"/>
    <property type="project" value="UniProtKB-KW"/>
</dbReference>
<dbReference type="InterPro" id="IPR002698">
    <property type="entry name" value="FTHF_cligase"/>
</dbReference>
<keyword evidence="3 4" id="KW-0067">ATP-binding</keyword>
<sequence length="189" mass="21914">MKKIIREEILKKRKALSSNEITRKSDKIFHKLKTFPSYQNAENVMVYLDFRNEVKTNKIIDDLLEENKNVLIPISIPKTREMILSQLLDPKKELVKGTYGILEPKKEYIRKVNPEIVDLIIVPGVAFDPRGYRIGYGGGYYDRFLDKISKNVLSIALAFDLQIIDNIPNDSFDKPVDYIITETKIFSCK</sequence>